<dbReference type="Pfam" id="PF00196">
    <property type="entry name" value="GerE"/>
    <property type="match status" value="1"/>
</dbReference>
<dbReference type="Proteomes" id="UP000717752">
    <property type="component" value="Unassembled WGS sequence"/>
</dbReference>
<dbReference type="SUPFAM" id="SSF46894">
    <property type="entry name" value="C-terminal effector domain of the bipartite response regulators"/>
    <property type="match status" value="1"/>
</dbReference>
<name>A0ABS7GMB1_9HYPH</name>
<evidence type="ECO:0000313" key="5">
    <source>
        <dbReference type="EMBL" id="MBW9051111.1"/>
    </source>
</evidence>
<dbReference type="PROSITE" id="PS50043">
    <property type="entry name" value="HTH_LUXR_2"/>
    <property type="match status" value="1"/>
</dbReference>
<dbReference type="InterPro" id="IPR036693">
    <property type="entry name" value="TF_LuxR_autoind-bd_dom_sf"/>
</dbReference>
<organism evidence="5 6">
    <name type="scientific">Rhizobium mesosinicum</name>
    <dbReference type="NCBI Taxonomy" id="335017"/>
    <lineage>
        <taxon>Bacteria</taxon>
        <taxon>Pseudomonadati</taxon>
        <taxon>Pseudomonadota</taxon>
        <taxon>Alphaproteobacteria</taxon>
        <taxon>Hyphomicrobiales</taxon>
        <taxon>Rhizobiaceae</taxon>
        <taxon>Rhizobium/Agrobacterium group</taxon>
        <taxon>Rhizobium</taxon>
    </lineage>
</organism>
<feature type="domain" description="HTH luxR-type" evidence="4">
    <location>
        <begin position="166"/>
        <end position="231"/>
    </location>
</feature>
<evidence type="ECO:0000259" key="4">
    <source>
        <dbReference type="PROSITE" id="PS50043"/>
    </source>
</evidence>
<dbReference type="EMBL" id="JAEUAK010000001">
    <property type="protein sequence ID" value="MBW9051111.1"/>
    <property type="molecule type" value="Genomic_DNA"/>
</dbReference>
<dbReference type="Gene3D" id="1.10.10.10">
    <property type="entry name" value="Winged helix-like DNA-binding domain superfamily/Winged helix DNA-binding domain"/>
    <property type="match status" value="1"/>
</dbReference>
<evidence type="ECO:0000256" key="2">
    <source>
        <dbReference type="ARBA" id="ARBA00023125"/>
    </source>
</evidence>
<accession>A0ABS7GMB1</accession>
<dbReference type="PANTHER" id="PTHR44688:SF16">
    <property type="entry name" value="DNA-BINDING TRANSCRIPTIONAL ACTIVATOR DEVR_DOSR"/>
    <property type="match status" value="1"/>
</dbReference>
<keyword evidence="3" id="KW-0804">Transcription</keyword>
<dbReference type="PRINTS" id="PR00038">
    <property type="entry name" value="HTHLUXR"/>
</dbReference>
<dbReference type="CDD" id="cd06170">
    <property type="entry name" value="LuxR_C_like"/>
    <property type="match status" value="1"/>
</dbReference>
<keyword evidence="6" id="KW-1185">Reference proteome</keyword>
<dbReference type="Gene3D" id="3.30.450.80">
    <property type="entry name" value="Transcription factor LuxR-like, autoinducer-binding domain"/>
    <property type="match status" value="1"/>
</dbReference>
<keyword evidence="1" id="KW-0805">Transcription regulation</keyword>
<dbReference type="PANTHER" id="PTHR44688">
    <property type="entry name" value="DNA-BINDING TRANSCRIPTIONAL ACTIVATOR DEVR_DOSR"/>
    <property type="match status" value="1"/>
</dbReference>
<protein>
    <recommendedName>
        <fullName evidence="4">HTH luxR-type domain-containing protein</fullName>
    </recommendedName>
</protein>
<comment type="caution">
    <text evidence="5">The sequence shown here is derived from an EMBL/GenBank/DDBJ whole genome shotgun (WGS) entry which is preliminary data.</text>
</comment>
<evidence type="ECO:0000313" key="6">
    <source>
        <dbReference type="Proteomes" id="UP000717752"/>
    </source>
</evidence>
<dbReference type="InterPro" id="IPR000792">
    <property type="entry name" value="Tscrpt_reg_LuxR_C"/>
</dbReference>
<dbReference type="SUPFAM" id="SSF75516">
    <property type="entry name" value="Pheromone-binding domain of LuxR-like quorum-sensing transcription factors"/>
    <property type="match status" value="1"/>
</dbReference>
<dbReference type="InterPro" id="IPR016032">
    <property type="entry name" value="Sig_transdc_resp-reg_C-effctor"/>
</dbReference>
<evidence type="ECO:0000256" key="3">
    <source>
        <dbReference type="ARBA" id="ARBA00023163"/>
    </source>
</evidence>
<gene>
    <name evidence="5" type="ORF">JNB85_01640</name>
</gene>
<keyword evidence="2" id="KW-0238">DNA-binding</keyword>
<sequence>MRQSSRSKLDNERDKQSSIRVFERELSLIIASYDLQYFMAGHFPSLGRPGFTENLIATNWPYALRARYAETDIYAQSKIVASLRKSIVPVQHDLLHAKVDDEQLGSTVCDMFCGRGFRRTVGLSLYDANRAQYLFVFSGHKPSITDDQIRGILLDSLRALDRLGASSSQAVTLTQRETECLKWAAAGKSSDEISVILSISTHTVNGYLKSAVAKLDCVSRTHAVAEASRLNLI</sequence>
<dbReference type="InterPro" id="IPR036388">
    <property type="entry name" value="WH-like_DNA-bd_sf"/>
</dbReference>
<dbReference type="SMART" id="SM00421">
    <property type="entry name" value="HTH_LUXR"/>
    <property type="match status" value="1"/>
</dbReference>
<reference evidence="5 6" key="1">
    <citation type="journal article" date="2021" name="MBio">
        <title>Poor Competitiveness of Bradyrhizobium in Pigeon Pea Root Colonization in Indian Soils.</title>
        <authorList>
            <person name="Chalasani D."/>
            <person name="Basu A."/>
            <person name="Pullabhotla S.V.S.R.N."/>
            <person name="Jorrin B."/>
            <person name="Neal A.L."/>
            <person name="Poole P.S."/>
            <person name="Podile A.R."/>
            <person name="Tkacz A."/>
        </authorList>
    </citation>
    <scope>NUCLEOTIDE SEQUENCE [LARGE SCALE GENOMIC DNA]</scope>
    <source>
        <strain evidence="5 6">HU56</strain>
    </source>
</reference>
<dbReference type="PROSITE" id="PS00622">
    <property type="entry name" value="HTH_LUXR_1"/>
    <property type="match status" value="1"/>
</dbReference>
<evidence type="ECO:0000256" key="1">
    <source>
        <dbReference type="ARBA" id="ARBA00023015"/>
    </source>
</evidence>
<proteinExistence type="predicted"/>